<dbReference type="AlphaFoldDB" id="A0A167Y520"/>
<proteinExistence type="predicted"/>
<dbReference type="EMBL" id="CM002798">
    <property type="protein sequence ID" value="KZN93584.1"/>
    <property type="molecule type" value="Genomic_DNA"/>
</dbReference>
<feature type="compositionally biased region" description="Polar residues" evidence="1">
    <location>
        <begin position="336"/>
        <end position="347"/>
    </location>
</feature>
<feature type="region of interest" description="Disordered" evidence="1">
    <location>
        <begin position="91"/>
        <end position="110"/>
    </location>
</feature>
<reference evidence="2" key="1">
    <citation type="journal article" date="2014" name="Genome Announc.">
        <title>Complete sequencing and chromosome-scale genome assembly of the industrial progenitor strain P2niaD18 from the penicillin producer Penicillium chrysogenum.</title>
        <authorList>
            <person name="Specht T."/>
            <person name="Dahlmann T.A."/>
            <person name="Zadra I."/>
            <person name="Kurnsteiner H."/>
            <person name="Kuck U."/>
        </authorList>
    </citation>
    <scope>NUCLEOTIDE SEQUENCE [LARGE SCALE GENOMIC DNA]</scope>
    <source>
        <strain evidence="2">P2niaD18</strain>
    </source>
</reference>
<feature type="compositionally biased region" description="Low complexity" evidence="1">
    <location>
        <begin position="721"/>
        <end position="734"/>
    </location>
</feature>
<dbReference type="Proteomes" id="UP000076449">
    <property type="component" value="Chromosome I"/>
</dbReference>
<accession>A0A167Y520</accession>
<organism evidence="2">
    <name type="scientific">Penicillium chrysogenum</name>
    <name type="common">Penicillium notatum</name>
    <dbReference type="NCBI Taxonomy" id="5076"/>
    <lineage>
        <taxon>Eukaryota</taxon>
        <taxon>Fungi</taxon>
        <taxon>Dikarya</taxon>
        <taxon>Ascomycota</taxon>
        <taxon>Pezizomycotina</taxon>
        <taxon>Eurotiomycetes</taxon>
        <taxon>Eurotiomycetidae</taxon>
        <taxon>Eurotiales</taxon>
        <taxon>Aspergillaceae</taxon>
        <taxon>Penicillium</taxon>
        <taxon>Penicillium chrysogenum species complex</taxon>
    </lineage>
</organism>
<name>A0A167Y520_PENCH</name>
<evidence type="ECO:0000313" key="2">
    <source>
        <dbReference type="EMBL" id="KZN93584.1"/>
    </source>
</evidence>
<feature type="compositionally biased region" description="Basic and acidic residues" evidence="1">
    <location>
        <begin position="326"/>
        <end position="335"/>
    </location>
</feature>
<feature type="region of interest" description="Disordered" evidence="1">
    <location>
        <begin position="306"/>
        <end position="355"/>
    </location>
</feature>
<gene>
    <name evidence="2" type="ORF">EN45_037660</name>
</gene>
<protein>
    <submittedName>
        <fullName evidence="2">Uncharacterized protein</fullName>
    </submittedName>
</protein>
<feature type="region of interest" description="Disordered" evidence="1">
    <location>
        <begin position="716"/>
        <end position="742"/>
    </location>
</feature>
<sequence>MGSGYISVDYKIQRSYLFVVVANVGPGGVSRTLSVAYRQHPEKYNARGSGTRVEHMVADTLALIAILSDPANRAPLEAEKAIAEDWYRRSHEPPVNERPSVPDRPQPLYVPPSKRRLRVEPLPALPWQDEAVRTFPFTATCVLLALLRGDHRYWTRIGDVQFQPLSTVFRGDCKEYGLIVLDISDLNSGVKYGIAAFNMRYMAQLSWHSYTGGWDPVEDPPPAQEPDVVLDLPRPRELLSIVQWIGEYYHWSDLKSLHIVEQLELRPLADATSLDYIWPSELVPPEVVPPGPSLYKRVLSSIRNSDIRPPKSTVKPPDYMVGYTITDDRPPDTKEASTPSSSRTTLTEPPPPVPADIDRAIDDLLRLTQEPTPGPQKREKPVVNIQLISQFRWRLQQRLEEEPYRLGPFMFSSQVLRVAYAACQHLNWVVFNLSPHIITAAIRSDELRAASALSICVDQPRFAEWGLGDLAAALGQWTSLKQVCLVHRPDHMNDDISARFHSHILKQWESDSNHTMKSKTIYSTSAFLTGLRSREYLPSSPTINYSHTSFTPTVFSTIHLFMFDSTNGSSTGYTSYYCIQNTMLTAGDFAIRFLGYLRALGPEMQPDKAILRFAYNWGLWLFPPIRDGSPHRPPRSIKTASSAADELGVRRIPLGFFDPEPDLNSPSSVRLGEVPRGGWVVLVDRRDPKSEWGEDKPFLQYSFVRIHGAPVEIAPEEGEQQPHQQHAEQQQQNQQKEEEEPLNSLQVVGGLTDFLRITVPDTDISTWETRLEVVESDVSTASFETTPSSVSSSTDVSVNTWARRLMERSQQGEETDEHAEVVEQQRLEQELLEAQIGVEEVETEEPCSKVRVMAESLALTLLGRLR</sequence>
<evidence type="ECO:0000256" key="1">
    <source>
        <dbReference type="SAM" id="MobiDB-lite"/>
    </source>
</evidence>